<dbReference type="EMBL" id="SGPL01000020">
    <property type="protein sequence ID" value="THH20490.1"/>
    <property type="molecule type" value="Genomic_DNA"/>
</dbReference>
<evidence type="ECO:0000259" key="6">
    <source>
        <dbReference type="PROSITE" id="PS50222"/>
    </source>
</evidence>
<dbReference type="PROSITE" id="PS50014">
    <property type="entry name" value="BROMODOMAIN_2"/>
    <property type="match status" value="1"/>
</dbReference>
<keyword evidence="2 3" id="KW-0103">Bromodomain</keyword>
<proteinExistence type="predicted"/>
<dbReference type="PROSITE" id="PS50222">
    <property type="entry name" value="EF_HAND_2"/>
    <property type="match status" value="2"/>
</dbReference>
<sequence length="985" mass="108577">MNNLLRSLAGSQIKSALPESDLKLLLQAVKEGRRQTYDAKVSDPFYDALEDLLHDLRTVTMDNHDPEAFLKPVSRTDVPDYYDVISNPMDFQTMSRKVKQKQYKSKKEFKDDLDLIWSNCFTYNATENHPLRLCASRLKVKAEKLLKNITDRKERADPSIPADLSIRRATQHKANGINGHVRTTSTVAIRPPIGPMQRATPSNIPPPPPPRRDLPFAESPAIIRTAEGMRTFYELDRAMSESLSSVDGHTNGLEDRLREYINVAVECEDIMMPSTIDGVVGDKRKLNGTSEQRPVKRVRLHKKKQKTVPPNPHSLLTTMNTNIKTLRRVRQTHSKFAALNVPAGGTEEASLAPAEARMTVPTEEPMEMDELDERPWTHAGAMAKEGIDLGEEAGNQCLHWMNRKVLEHVGFQGSSSIALDVLSSIASEYLMNVGRTFRFYIDKYSNSMTTEEIILHTLFESGTSRIQDMERYINDDVIRHGNRLNDLEKKLVNAYQEFTSTDALDDDAIFGNEEDEEEESAFVMGQFTDDIGEDFLGLRALGIAEEFGLSNLTIPKRLLKGKKNVRSAASAAKPAEPPPPYPPPPPFIPLDSIRVEDQIGLLKPYYQHRMSMLAATHPPSLAQSPLVVTLSDDPPNPAQSRIGPLGQVLKANPTAGPAKKKSKAKDGGAGATGMGGKVVDMATPSMASVMSPLAESEGPLSPKKKKGPNTGAGATTNGTGKKRGRPPEGICPSSSPLGALHKRDDIMGAAVIAIFNGFRATRHKLVQPISAQAVQLHPIPYGGQPGYGGQQGYGAPPGYGAPGGFAPPGQLAGPPQGADPQLWSWFTAVDVDRSNHISSAELQKALINGDWTPFDLDTVKLLMTIFDTDRSGTIGFNEDWQNVFRHFDRDRSGSIDGRELQEALRQFGYNLSPQLLQLVERKYDVKATGTPSHHGASPGISFDRFVRACVVIKQISESFSRLDTDRDGWIQINYDQFMQTVLTLP</sequence>
<dbReference type="InterPro" id="IPR037782">
    <property type="entry name" value="Spt7"/>
</dbReference>
<feature type="region of interest" description="Disordered" evidence="4">
    <location>
        <begin position="691"/>
        <end position="738"/>
    </location>
</feature>
<dbReference type="PANTHER" id="PTHR47343:SF1">
    <property type="entry name" value="TRANSCRIPTIONAL ACTIVATOR SPT7"/>
    <property type="match status" value="1"/>
</dbReference>
<name>A0A4S4MBT9_9AGAM</name>
<dbReference type="GO" id="GO:0005198">
    <property type="term" value="F:structural molecule activity"/>
    <property type="evidence" value="ECO:0007669"/>
    <property type="project" value="TreeGrafter"/>
</dbReference>
<feature type="compositionally biased region" description="Low complexity" evidence="4">
    <location>
        <begin position="708"/>
        <end position="719"/>
    </location>
</feature>
<feature type="compositionally biased region" description="Gly residues" evidence="4">
    <location>
        <begin position="667"/>
        <end position="676"/>
    </location>
</feature>
<evidence type="ECO:0000259" key="5">
    <source>
        <dbReference type="PROSITE" id="PS50014"/>
    </source>
</evidence>
<dbReference type="GO" id="GO:0006325">
    <property type="term" value="P:chromatin organization"/>
    <property type="evidence" value="ECO:0007669"/>
    <property type="project" value="UniProtKB-ARBA"/>
</dbReference>
<dbReference type="InterPro" id="IPR002048">
    <property type="entry name" value="EF_hand_dom"/>
</dbReference>
<dbReference type="InterPro" id="IPR009072">
    <property type="entry name" value="Histone-fold"/>
</dbReference>
<evidence type="ECO:0000256" key="2">
    <source>
        <dbReference type="ARBA" id="ARBA00023117"/>
    </source>
</evidence>
<dbReference type="GO" id="GO:0000124">
    <property type="term" value="C:SAGA complex"/>
    <property type="evidence" value="ECO:0007669"/>
    <property type="project" value="InterPro"/>
</dbReference>
<evidence type="ECO:0000313" key="8">
    <source>
        <dbReference type="Proteomes" id="UP000310158"/>
    </source>
</evidence>
<dbReference type="PROSITE" id="PS00018">
    <property type="entry name" value="EF_HAND_1"/>
    <property type="match status" value="2"/>
</dbReference>
<dbReference type="SMART" id="SM00054">
    <property type="entry name" value="EFh"/>
    <property type="match status" value="3"/>
</dbReference>
<dbReference type="SUPFAM" id="SSF47370">
    <property type="entry name" value="Bromodomain"/>
    <property type="match status" value="1"/>
</dbReference>
<feature type="domain" description="Bromo" evidence="5">
    <location>
        <begin position="61"/>
        <end position="131"/>
    </location>
</feature>
<dbReference type="InterPro" id="IPR036427">
    <property type="entry name" value="Bromodomain-like_sf"/>
</dbReference>
<dbReference type="PRINTS" id="PR00503">
    <property type="entry name" value="BROMODOMAIN"/>
</dbReference>
<comment type="caution">
    <text evidence="7">The sequence shown here is derived from an EMBL/GenBank/DDBJ whole genome shotgun (WGS) entry which is preliminary data.</text>
</comment>
<evidence type="ECO:0000256" key="3">
    <source>
        <dbReference type="PROSITE-ProRule" id="PRU00035"/>
    </source>
</evidence>
<protein>
    <recommendedName>
        <fullName evidence="9">Bromo domain-containing protein</fullName>
    </recommendedName>
</protein>
<evidence type="ECO:0000256" key="1">
    <source>
        <dbReference type="ARBA" id="ARBA00022837"/>
    </source>
</evidence>
<dbReference type="PANTHER" id="PTHR47343">
    <property type="entry name" value="TRANSCRIPTIONAL ACTIVATOR SPT7"/>
    <property type="match status" value="1"/>
</dbReference>
<dbReference type="Pfam" id="PF00439">
    <property type="entry name" value="Bromodomain"/>
    <property type="match status" value="1"/>
</dbReference>
<evidence type="ECO:0000256" key="4">
    <source>
        <dbReference type="SAM" id="MobiDB-lite"/>
    </source>
</evidence>
<dbReference type="AlphaFoldDB" id="A0A4S4MBT9"/>
<feature type="domain" description="EF-hand" evidence="6">
    <location>
        <begin position="817"/>
        <end position="852"/>
    </location>
</feature>
<evidence type="ECO:0000313" key="7">
    <source>
        <dbReference type="EMBL" id="THH20490.1"/>
    </source>
</evidence>
<dbReference type="Pfam" id="PF13202">
    <property type="entry name" value="EF-hand_5"/>
    <property type="match status" value="1"/>
</dbReference>
<dbReference type="Proteomes" id="UP000310158">
    <property type="component" value="Unassembled WGS sequence"/>
</dbReference>
<dbReference type="InterPro" id="IPR018247">
    <property type="entry name" value="EF_Hand_1_Ca_BS"/>
</dbReference>
<organism evidence="7 8">
    <name type="scientific">Bondarzewia mesenterica</name>
    <dbReference type="NCBI Taxonomy" id="1095465"/>
    <lineage>
        <taxon>Eukaryota</taxon>
        <taxon>Fungi</taxon>
        <taxon>Dikarya</taxon>
        <taxon>Basidiomycota</taxon>
        <taxon>Agaricomycotina</taxon>
        <taxon>Agaricomycetes</taxon>
        <taxon>Russulales</taxon>
        <taxon>Bondarzewiaceae</taxon>
        <taxon>Bondarzewia</taxon>
    </lineage>
</organism>
<dbReference type="Pfam" id="PF13499">
    <property type="entry name" value="EF-hand_7"/>
    <property type="match status" value="1"/>
</dbReference>
<dbReference type="InterPro" id="IPR001487">
    <property type="entry name" value="Bromodomain"/>
</dbReference>
<dbReference type="CDD" id="cd16180">
    <property type="entry name" value="EFh_PEF_Group_I"/>
    <property type="match status" value="1"/>
</dbReference>
<feature type="domain" description="EF-hand" evidence="6">
    <location>
        <begin position="875"/>
        <end position="910"/>
    </location>
</feature>
<dbReference type="SMART" id="SM00297">
    <property type="entry name" value="BROMO"/>
    <property type="match status" value="1"/>
</dbReference>
<dbReference type="CDD" id="cd22927">
    <property type="entry name" value="HFD_SPT7"/>
    <property type="match status" value="1"/>
</dbReference>
<dbReference type="InterPro" id="IPR011992">
    <property type="entry name" value="EF-hand-dom_pair"/>
</dbReference>
<feature type="region of interest" description="Disordered" evidence="4">
    <location>
        <begin position="651"/>
        <end position="677"/>
    </location>
</feature>
<dbReference type="Gene3D" id="1.20.920.10">
    <property type="entry name" value="Bromodomain-like"/>
    <property type="match status" value="1"/>
</dbReference>
<dbReference type="SUPFAM" id="SSF47473">
    <property type="entry name" value="EF-hand"/>
    <property type="match status" value="1"/>
</dbReference>
<dbReference type="GO" id="GO:0046982">
    <property type="term" value="F:protein heterodimerization activity"/>
    <property type="evidence" value="ECO:0007669"/>
    <property type="project" value="InterPro"/>
</dbReference>
<keyword evidence="1" id="KW-0106">Calcium</keyword>
<gene>
    <name evidence="7" type="ORF">EW146_g882</name>
</gene>
<evidence type="ECO:0008006" key="9">
    <source>
        <dbReference type="Google" id="ProtNLM"/>
    </source>
</evidence>
<dbReference type="OrthoDB" id="21449at2759"/>
<dbReference type="GO" id="GO:0046695">
    <property type="term" value="C:SLIK (SAGA-like) complex"/>
    <property type="evidence" value="ECO:0007669"/>
    <property type="project" value="InterPro"/>
</dbReference>
<keyword evidence="8" id="KW-1185">Reference proteome</keyword>
<reference evidence="7 8" key="1">
    <citation type="submission" date="2019-02" db="EMBL/GenBank/DDBJ databases">
        <title>Genome sequencing of the rare red list fungi Bondarzewia mesenterica.</title>
        <authorList>
            <person name="Buettner E."/>
            <person name="Kellner H."/>
        </authorList>
    </citation>
    <scope>NUCLEOTIDE SEQUENCE [LARGE SCALE GENOMIC DNA]</scope>
    <source>
        <strain evidence="7 8">DSM 108281</strain>
    </source>
</reference>
<accession>A0A4S4MBT9</accession>
<dbReference type="Gene3D" id="1.10.20.10">
    <property type="entry name" value="Histone, subunit A"/>
    <property type="match status" value="1"/>
</dbReference>
<dbReference type="GO" id="GO:0005509">
    <property type="term" value="F:calcium ion binding"/>
    <property type="evidence" value="ECO:0007669"/>
    <property type="project" value="InterPro"/>
</dbReference>
<dbReference type="GO" id="GO:0006357">
    <property type="term" value="P:regulation of transcription by RNA polymerase II"/>
    <property type="evidence" value="ECO:0007669"/>
    <property type="project" value="TreeGrafter"/>
</dbReference>
<dbReference type="Gene3D" id="1.10.238.10">
    <property type="entry name" value="EF-hand"/>
    <property type="match status" value="1"/>
</dbReference>